<protein>
    <submittedName>
        <fullName evidence="2">Uncharacterized protein</fullName>
    </submittedName>
</protein>
<name>A0A2P5DJ34_PARAD</name>
<feature type="compositionally biased region" description="Basic and acidic residues" evidence="1">
    <location>
        <begin position="100"/>
        <end position="121"/>
    </location>
</feature>
<feature type="region of interest" description="Disordered" evidence="1">
    <location>
        <begin position="1"/>
        <end position="26"/>
    </location>
</feature>
<dbReference type="AlphaFoldDB" id="A0A2P5DJ34"/>
<feature type="compositionally biased region" description="Polar residues" evidence="1">
    <location>
        <begin position="1"/>
        <end position="19"/>
    </location>
</feature>
<proteinExistence type="predicted"/>
<dbReference type="Proteomes" id="UP000237105">
    <property type="component" value="Unassembled WGS sequence"/>
</dbReference>
<keyword evidence="3" id="KW-1185">Reference proteome</keyword>
<evidence type="ECO:0000313" key="2">
    <source>
        <dbReference type="EMBL" id="PON73309.1"/>
    </source>
</evidence>
<organism evidence="2 3">
    <name type="scientific">Parasponia andersonii</name>
    <name type="common">Sponia andersonii</name>
    <dbReference type="NCBI Taxonomy" id="3476"/>
    <lineage>
        <taxon>Eukaryota</taxon>
        <taxon>Viridiplantae</taxon>
        <taxon>Streptophyta</taxon>
        <taxon>Embryophyta</taxon>
        <taxon>Tracheophyta</taxon>
        <taxon>Spermatophyta</taxon>
        <taxon>Magnoliopsida</taxon>
        <taxon>eudicotyledons</taxon>
        <taxon>Gunneridae</taxon>
        <taxon>Pentapetalae</taxon>
        <taxon>rosids</taxon>
        <taxon>fabids</taxon>
        <taxon>Rosales</taxon>
        <taxon>Cannabaceae</taxon>
        <taxon>Parasponia</taxon>
    </lineage>
</organism>
<accession>A0A2P5DJ34</accession>
<sequence>MANTRNTGTSQNHSQSTVAAQVDPAQDQSAVTAQENIVQRQDRMEEALVNLQQIISQINDSLRRLVKGQTLTPPQYECPRERPAQQPERGIQILETGNCDQHKARQQHHGDRTSKGKDKVADLPLESGTESSSTNHNHRQPS</sequence>
<feature type="region of interest" description="Disordered" evidence="1">
    <location>
        <begin position="69"/>
        <end position="142"/>
    </location>
</feature>
<reference evidence="3" key="1">
    <citation type="submission" date="2016-06" db="EMBL/GenBank/DDBJ databases">
        <title>Parallel loss of symbiosis genes in relatives of nitrogen-fixing non-legume Parasponia.</title>
        <authorList>
            <person name="Van Velzen R."/>
            <person name="Holmer R."/>
            <person name="Bu F."/>
            <person name="Rutten L."/>
            <person name="Van Zeijl A."/>
            <person name="Liu W."/>
            <person name="Santuari L."/>
            <person name="Cao Q."/>
            <person name="Sharma T."/>
            <person name="Shen D."/>
            <person name="Roswanjaya Y."/>
            <person name="Wardhani T."/>
            <person name="Kalhor M.S."/>
            <person name="Jansen J."/>
            <person name="Van den Hoogen J."/>
            <person name="Gungor B."/>
            <person name="Hartog M."/>
            <person name="Hontelez J."/>
            <person name="Verver J."/>
            <person name="Yang W.-C."/>
            <person name="Schijlen E."/>
            <person name="Repin R."/>
            <person name="Schilthuizen M."/>
            <person name="Schranz E."/>
            <person name="Heidstra R."/>
            <person name="Miyata K."/>
            <person name="Fedorova E."/>
            <person name="Kohlen W."/>
            <person name="Bisseling T."/>
            <person name="Smit S."/>
            <person name="Geurts R."/>
        </authorList>
    </citation>
    <scope>NUCLEOTIDE SEQUENCE [LARGE SCALE GENOMIC DNA]</scope>
    <source>
        <strain evidence="3">cv. WU1-14</strain>
    </source>
</reference>
<evidence type="ECO:0000256" key="1">
    <source>
        <dbReference type="SAM" id="MobiDB-lite"/>
    </source>
</evidence>
<comment type="caution">
    <text evidence="2">The sequence shown here is derived from an EMBL/GenBank/DDBJ whole genome shotgun (WGS) entry which is preliminary data.</text>
</comment>
<evidence type="ECO:0000313" key="3">
    <source>
        <dbReference type="Proteomes" id="UP000237105"/>
    </source>
</evidence>
<dbReference type="EMBL" id="JXTB01000034">
    <property type="protein sequence ID" value="PON73309.1"/>
    <property type="molecule type" value="Genomic_DNA"/>
</dbReference>
<gene>
    <name evidence="2" type="ORF">PanWU01x14_058130</name>
</gene>